<sequence length="148" mass="16727">MSFEYIQKYYGVPAERGRQVTCYGEPGVIVGSDGHYLCVVMDGDRSGEERRYHPTDKVVYGEIVDAPALREWKCLAPWRDEWDDAAWFSVTASTRSKARYKAYLELSDVSDMSGKDMIRIRVKAARPFKPSASAVPSSDDDIDSDLPF</sequence>
<evidence type="ECO:0000256" key="1">
    <source>
        <dbReference type="SAM" id="MobiDB-lite"/>
    </source>
</evidence>
<reference evidence="2" key="1">
    <citation type="journal article" date="2014" name="Microbiology">
        <title>A 2,4-dichlorophenoxyacetic acid degradation plasmid pM7012 discloses distribution of an unclassified megaplasmid group across bacterial species.</title>
        <authorList>
            <person name="Sakai Y."/>
            <person name="Ogawa N."/>
            <person name="Shimomura Y."/>
            <person name="Fujii T."/>
        </authorList>
    </citation>
    <scope>NUCLEOTIDE SEQUENCE</scope>
    <source>
        <strain evidence="2">M701</strain>
    </source>
</reference>
<accession>V5YMQ8</accession>
<dbReference type="AlphaFoldDB" id="V5YMQ8"/>
<name>V5YMQ8_9BURK</name>
<feature type="compositionally biased region" description="Acidic residues" evidence="1">
    <location>
        <begin position="138"/>
        <end position="148"/>
    </location>
</feature>
<protein>
    <submittedName>
        <fullName evidence="2">Uncharacterized protein</fullName>
    </submittedName>
</protein>
<geneLocation type="plasmid" evidence="2">
    <name>pM7012</name>
</geneLocation>
<organism evidence="2">
    <name type="scientific">Burkholderia sp. M701</name>
    <dbReference type="NCBI Taxonomy" id="326454"/>
    <lineage>
        <taxon>Bacteria</taxon>
        <taxon>Pseudomonadati</taxon>
        <taxon>Pseudomonadota</taxon>
        <taxon>Betaproteobacteria</taxon>
        <taxon>Burkholderiales</taxon>
        <taxon>Burkholderiaceae</taxon>
        <taxon>Burkholderia</taxon>
    </lineage>
</organism>
<dbReference type="RefSeq" id="WP_023842408.1">
    <property type="nucleotide sequence ID" value="NC_022995.1"/>
</dbReference>
<dbReference type="EMBL" id="AB853026">
    <property type="protein sequence ID" value="BAO18865.1"/>
    <property type="molecule type" value="Genomic_DNA"/>
</dbReference>
<keyword evidence="2" id="KW-0614">Plasmid</keyword>
<proteinExistence type="predicted"/>
<feature type="region of interest" description="Disordered" evidence="1">
    <location>
        <begin position="128"/>
        <end position="148"/>
    </location>
</feature>
<reference evidence="2" key="2">
    <citation type="submission" date="2024-06" db="EMBL/GenBank/DDBJ databases">
        <authorList>
            <person name="Sakai Y."/>
            <person name="Fujii T."/>
        </authorList>
    </citation>
    <scope>NUCLEOTIDE SEQUENCE</scope>
    <source>
        <strain evidence="2">M701</strain>
        <plasmid evidence="2">pM7012</plasmid>
    </source>
</reference>
<evidence type="ECO:0000313" key="2">
    <source>
        <dbReference type="EMBL" id="BAO18865.1"/>
    </source>
</evidence>